<evidence type="ECO:0000256" key="1">
    <source>
        <dbReference type="PROSITE-ProRule" id="PRU00182"/>
    </source>
</evidence>
<dbReference type="CDD" id="cd00165">
    <property type="entry name" value="S4"/>
    <property type="match status" value="1"/>
</dbReference>
<dbReference type="SUPFAM" id="SSF55174">
    <property type="entry name" value="Alpha-L RNA-binding motif"/>
    <property type="match status" value="1"/>
</dbReference>
<evidence type="ECO:0000313" key="2">
    <source>
        <dbReference type="EMBL" id="TQN40684.1"/>
    </source>
</evidence>
<dbReference type="Pfam" id="PF13275">
    <property type="entry name" value="S4_2"/>
    <property type="match status" value="1"/>
</dbReference>
<gene>
    <name evidence="2" type="ORF">FHU33_0029</name>
</gene>
<reference evidence="2 3" key="1">
    <citation type="submission" date="2019-06" db="EMBL/GenBank/DDBJ databases">
        <title>Sequencing the genomes of 1000 actinobacteria strains.</title>
        <authorList>
            <person name="Klenk H.-P."/>
        </authorList>
    </citation>
    <scope>NUCLEOTIDE SEQUENCE [LARGE SCALE GENOMIC DNA]</scope>
    <source>
        <strain evidence="2 3">DSM 46837</strain>
    </source>
</reference>
<protein>
    <submittedName>
        <fullName evidence="2">Ribosome-associated protein</fullName>
    </submittedName>
</protein>
<dbReference type="PROSITE" id="PS50889">
    <property type="entry name" value="S4"/>
    <property type="match status" value="1"/>
</dbReference>
<name>A0A543P9B3_9ACTN</name>
<dbReference type="GO" id="GO:0003723">
    <property type="term" value="F:RNA binding"/>
    <property type="evidence" value="ECO:0007669"/>
    <property type="project" value="UniProtKB-KW"/>
</dbReference>
<evidence type="ECO:0000313" key="3">
    <source>
        <dbReference type="Proteomes" id="UP000319865"/>
    </source>
</evidence>
<dbReference type="AlphaFoldDB" id="A0A543P9B3"/>
<dbReference type="InterPro" id="IPR036986">
    <property type="entry name" value="S4_RNA-bd_sf"/>
</dbReference>
<accession>A0A543P9B3</accession>
<proteinExistence type="predicted"/>
<keyword evidence="1" id="KW-0694">RNA-binding</keyword>
<sequence length="71" mass="7795">MRTVDLRPGEDTIRLGQLLKLVDAVPTGAQVKDVLFSGAVRVNGEPEERRGRQLHRGDVVSVEGMEDVRIG</sequence>
<keyword evidence="3" id="KW-1185">Reference proteome</keyword>
<dbReference type="Gene3D" id="3.10.290.10">
    <property type="entry name" value="RNA-binding S4 domain"/>
    <property type="match status" value="1"/>
</dbReference>
<organism evidence="2 3">
    <name type="scientific">Blastococcus colisei</name>
    <dbReference type="NCBI Taxonomy" id="1564162"/>
    <lineage>
        <taxon>Bacteria</taxon>
        <taxon>Bacillati</taxon>
        <taxon>Actinomycetota</taxon>
        <taxon>Actinomycetes</taxon>
        <taxon>Geodermatophilales</taxon>
        <taxon>Geodermatophilaceae</taxon>
        <taxon>Blastococcus</taxon>
    </lineage>
</organism>
<comment type="caution">
    <text evidence="2">The sequence shown here is derived from an EMBL/GenBank/DDBJ whole genome shotgun (WGS) entry which is preliminary data.</text>
</comment>
<dbReference type="RefSeq" id="WP_170182267.1">
    <property type="nucleotide sequence ID" value="NZ_VFQE01000001.1"/>
</dbReference>
<dbReference type="EMBL" id="VFQE01000001">
    <property type="protein sequence ID" value="TQN40684.1"/>
    <property type="molecule type" value="Genomic_DNA"/>
</dbReference>
<dbReference type="Proteomes" id="UP000319865">
    <property type="component" value="Unassembled WGS sequence"/>
</dbReference>